<keyword evidence="1" id="KW-0812">Transmembrane</keyword>
<dbReference type="Proteomes" id="UP000023152">
    <property type="component" value="Unassembled WGS sequence"/>
</dbReference>
<dbReference type="PROSITE" id="PS50192">
    <property type="entry name" value="T_SNARE"/>
    <property type="match status" value="1"/>
</dbReference>
<accession>X6NP07</accession>
<proteinExistence type="predicted"/>
<evidence type="ECO:0000259" key="2">
    <source>
        <dbReference type="PROSITE" id="PS50192"/>
    </source>
</evidence>
<comment type="caution">
    <text evidence="3">The sequence shown here is derived from an EMBL/GenBank/DDBJ whole genome shotgun (WGS) entry which is preliminary data.</text>
</comment>
<dbReference type="Gene3D" id="1.20.5.110">
    <property type="match status" value="1"/>
</dbReference>
<feature type="transmembrane region" description="Helical" evidence="1">
    <location>
        <begin position="153"/>
        <end position="174"/>
    </location>
</feature>
<gene>
    <name evidence="3" type="ORF">RFI_09381</name>
</gene>
<keyword evidence="4" id="KW-1185">Reference proteome</keyword>
<keyword evidence="1" id="KW-1133">Transmembrane helix</keyword>
<evidence type="ECO:0000256" key="1">
    <source>
        <dbReference type="SAM" id="Phobius"/>
    </source>
</evidence>
<reference evidence="3 4" key="1">
    <citation type="journal article" date="2013" name="Curr. Biol.">
        <title>The Genome of the Foraminiferan Reticulomyxa filosa.</title>
        <authorList>
            <person name="Glockner G."/>
            <person name="Hulsmann N."/>
            <person name="Schleicher M."/>
            <person name="Noegel A.A."/>
            <person name="Eichinger L."/>
            <person name="Gallinger C."/>
            <person name="Pawlowski J."/>
            <person name="Sierra R."/>
            <person name="Euteneuer U."/>
            <person name="Pillet L."/>
            <person name="Moustafa A."/>
            <person name="Platzer M."/>
            <person name="Groth M."/>
            <person name="Szafranski K."/>
            <person name="Schliwa M."/>
        </authorList>
    </citation>
    <scope>NUCLEOTIDE SEQUENCE [LARGE SCALE GENOMIC DNA]</scope>
</reference>
<organism evidence="3 4">
    <name type="scientific">Reticulomyxa filosa</name>
    <dbReference type="NCBI Taxonomy" id="46433"/>
    <lineage>
        <taxon>Eukaryota</taxon>
        <taxon>Sar</taxon>
        <taxon>Rhizaria</taxon>
        <taxon>Retaria</taxon>
        <taxon>Foraminifera</taxon>
        <taxon>Monothalamids</taxon>
        <taxon>Reticulomyxidae</taxon>
        <taxon>Reticulomyxa</taxon>
    </lineage>
</organism>
<evidence type="ECO:0000313" key="3">
    <source>
        <dbReference type="EMBL" id="ETO27756.1"/>
    </source>
</evidence>
<dbReference type="InterPro" id="IPR000727">
    <property type="entry name" value="T_SNARE_dom"/>
</dbReference>
<dbReference type="AlphaFoldDB" id="X6NP07"/>
<dbReference type="EMBL" id="ASPP01007064">
    <property type="protein sequence ID" value="ETO27756.1"/>
    <property type="molecule type" value="Genomic_DNA"/>
</dbReference>
<sequence length="183" mass="21015">MNTYLSSDVLKDGNSEKVPLLSKLFLKKFLMKVLKDKWRIVLKNDMTNSDNAFSNLLSMKDLQEQYRIEMGTNELRSDDENKFAETHRTINDVSDELSEMKEMFARMDSLVDPEQPDIDGLSHTFVGINEDGDKGIKRLHKLTPCNSFTRRNGWIVVIFLLIIIVAVAAFIATVDKNKQEGKR</sequence>
<name>X6NP07_RETFI</name>
<keyword evidence="1" id="KW-0472">Membrane</keyword>
<evidence type="ECO:0000313" key="4">
    <source>
        <dbReference type="Proteomes" id="UP000023152"/>
    </source>
</evidence>
<protein>
    <recommendedName>
        <fullName evidence="2">t-SNARE coiled-coil homology domain-containing protein</fullName>
    </recommendedName>
</protein>
<feature type="domain" description="T-SNARE coiled-coil homology" evidence="2">
    <location>
        <begin position="80"/>
        <end position="142"/>
    </location>
</feature>